<comment type="similarity">
    <text evidence="27">Belongs to the ARTD/PARP family.</text>
</comment>
<keyword evidence="5" id="KW-0963">Cytoplasm</keyword>
<feature type="compositionally biased region" description="Basic and acidic residues" evidence="33">
    <location>
        <begin position="722"/>
        <end position="733"/>
    </location>
</feature>
<dbReference type="Gene3D" id="3.40.50.10190">
    <property type="entry name" value="BRCT domain"/>
    <property type="match status" value="1"/>
</dbReference>
<comment type="catalytic activity">
    <reaction evidence="25">
        <text>L-glutamyl-[protein] + NAD(+) = 5-O-(ADP-D-ribosyl)-L-glutamyl-[protein] + nicotinamide</text>
        <dbReference type="Rhea" id="RHEA:58224"/>
        <dbReference type="Rhea" id="RHEA-COMP:10208"/>
        <dbReference type="Rhea" id="RHEA-COMP:15089"/>
        <dbReference type="ChEBI" id="CHEBI:17154"/>
        <dbReference type="ChEBI" id="CHEBI:29973"/>
        <dbReference type="ChEBI" id="CHEBI:57540"/>
        <dbReference type="ChEBI" id="CHEBI:142540"/>
    </reaction>
    <physiologicalReaction direction="left-to-right" evidence="25">
        <dbReference type="Rhea" id="RHEA:58225"/>
    </physiologicalReaction>
</comment>
<keyword evidence="13" id="KW-0677">Repeat</keyword>
<evidence type="ECO:0000256" key="1">
    <source>
        <dbReference type="ARBA" id="ARBA00004286"/>
    </source>
</evidence>
<keyword evidence="19" id="KW-0805">Transcription regulation</keyword>
<keyword evidence="12" id="KW-0479">Metal-binding</keyword>
<evidence type="ECO:0000259" key="36">
    <source>
        <dbReference type="PROSITE" id="PS51059"/>
    </source>
</evidence>
<dbReference type="InterPro" id="IPR012317">
    <property type="entry name" value="Poly(ADP-ribose)pol_cat_dom"/>
</dbReference>
<evidence type="ECO:0000259" key="38">
    <source>
        <dbReference type="PROSITE" id="PS51977"/>
    </source>
</evidence>
<evidence type="ECO:0000256" key="29">
    <source>
        <dbReference type="ARBA" id="ARBA00048241"/>
    </source>
</evidence>
<dbReference type="Pfam" id="PF00533">
    <property type="entry name" value="BRCT"/>
    <property type="match status" value="1"/>
</dbReference>
<keyword evidence="7" id="KW-0021">Allosteric enzyme</keyword>
<dbReference type="InterPro" id="IPR012982">
    <property type="entry name" value="PARP1-like_PADR1_Zn_ribbon"/>
</dbReference>
<dbReference type="InterPro" id="IPR036957">
    <property type="entry name" value="Znf_PARP_sf"/>
</dbReference>
<dbReference type="Pfam" id="PF00645">
    <property type="entry name" value="zf-PARP"/>
    <property type="match status" value="2"/>
</dbReference>
<dbReference type="PROSITE" id="PS51059">
    <property type="entry name" value="PARP_CATALYTIC"/>
    <property type="match status" value="1"/>
</dbReference>
<keyword evidence="22" id="KW-0804">Transcription</keyword>
<evidence type="ECO:0000256" key="18">
    <source>
        <dbReference type="ARBA" id="ARBA00022859"/>
    </source>
</evidence>
<keyword evidence="15" id="KW-0013">ADP-ribosylation</keyword>
<evidence type="ECO:0000313" key="39">
    <source>
        <dbReference type="Ensembl" id="ENSFCTP00005010896.1"/>
    </source>
</evidence>
<keyword evidence="18" id="KW-0391">Immunity</keyword>
<keyword evidence="20 32" id="KW-0520">NAD</keyword>
<dbReference type="PROSITE" id="PS50172">
    <property type="entry name" value="BRCT"/>
    <property type="match status" value="1"/>
</dbReference>
<dbReference type="Gene3D" id="3.30.1740.10">
    <property type="entry name" value="Zinc finger, PARP-type"/>
    <property type="match status" value="2"/>
</dbReference>
<evidence type="ECO:0000256" key="11">
    <source>
        <dbReference type="ARBA" id="ARBA00022695"/>
    </source>
</evidence>
<evidence type="ECO:0000256" key="20">
    <source>
        <dbReference type="ARBA" id="ARBA00023027"/>
    </source>
</evidence>
<dbReference type="SMART" id="SM01335">
    <property type="entry name" value="PADR1"/>
    <property type="match status" value="1"/>
</dbReference>
<evidence type="ECO:0000256" key="19">
    <source>
        <dbReference type="ARBA" id="ARBA00023015"/>
    </source>
</evidence>
<evidence type="ECO:0000256" key="15">
    <source>
        <dbReference type="ARBA" id="ARBA00022765"/>
    </source>
</evidence>
<keyword evidence="17" id="KW-0862">Zinc</keyword>
<dbReference type="Pfam" id="PF08063">
    <property type="entry name" value="Zn_ribbon_PADR1"/>
    <property type="match status" value="1"/>
</dbReference>
<dbReference type="Gene3D" id="1.10.20.130">
    <property type="match status" value="1"/>
</dbReference>
<feature type="region of interest" description="Disordered" evidence="33">
    <location>
        <begin position="570"/>
        <end position="600"/>
    </location>
</feature>
<dbReference type="Gene3D" id="2.20.25.630">
    <property type="match status" value="1"/>
</dbReference>
<evidence type="ECO:0000256" key="17">
    <source>
        <dbReference type="ARBA" id="ARBA00022833"/>
    </source>
</evidence>
<dbReference type="Pfam" id="PF21728">
    <property type="entry name" value="PADR1_N"/>
    <property type="match status" value="1"/>
</dbReference>
<dbReference type="GeneTree" id="ENSGT00940000156058"/>
<dbReference type="SUPFAM" id="SSF57716">
    <property type="entry name" value="Glucocorticoid receptor-like (DNA-binding domain)"/>
    <property type="match status" value="2"/>
</dbReference>
<comment type="catalytic activity">
    <reaction evidence="31">
        <text>L-seryl-[protein] + NAD(+) = O-(ADP-D-ribosyl)-L-seryl-[protein] + nicotinamide + H(+)</text>
        <dbReference type="Rhea" id="RHEA:58232"/>
        <dbReference type="Rhea" id="RHEA-COMP:9863"/>
        <dbReference type="Rhea" id="RHEA-COMP:15091"/>
        <dbReference type="ChEBI" id="CHEBI:15378"/>
        <dbReference type="ChEBI" id="CHEBI:17154"/>
        <dbReference type="ChEBI" id="CHEBI:29999"/>
        <dbReference type="ChEBI" id="CHEBI:57540"/>
        <dbReference type="ChEBI" id="CHEBI:142556"/>
    </reaction>
    <physiologicalReaction direction="left-to-right" evidence="31">
        <dbReference type="Rhea" id="RHEA:58233"/>
    </physiologicalReaction>
</comment>
<comment type="catalytic activity">
    <reaction evidence="30">
        <text>L-tyrosyl-[protein] + NAD(+) = O-(ADP-D-ribosyl)-L-tyrosyl-[protein] + nicotinamide + H(+)</text>
        <dbReference type="Rhea" id="RHEA:58236"/>
        <dbReference type="Rhea" id="RHEA-COMP:10136"/>
        <dbReference type="Rhea" id="RHEA-COMP:15092"/>
        <dbReference type="ChEBI" id="CHEBI:15378"/>
        <dbReference type="ChEBI" id="CHEBI:17154"/>
        <dbReference type="ChEBI" id="CHEBI:46858"/>
        <dbReference type="ChEBI" id="CHEBI:57540"/>
        <dbReference type="ChEBI" id="CHEBI:142557"/>
    </reaction>
    <physiologicalReaction direction="left-to-right" evidence="30">
        <dbReference type="Rhea" id="RHEA:58237"/>
    </physiologicalReaction>
</comment>
<reference evidence="39" key="3">
    <citation type="submission" date="2025-09" db="UniProtKB">
        <authorList>
            <consortium name="Ensembl"/>
        </authorList>
    </citation>
    <scope>IDENTIFICATION</scope>
    <source>
        <strain evidence="39">breed Abyssinian</strain>
    </source>
</reference>
<dbReference type="InterPro" id="IPR008893">
    <property type="entry name" value="WGR_domain"/>
</dbReference>
<keyword evidence="23" id="KW-0234">DNA repair</keyword>
<keyword evidence="10 32" id="KW-0808">Transferase</keyword>
<feature type="domain" description="PARP-type" evidence="34">
    <location>
        <begin position="326"/>
        <end position="416"/>
    </location>
</feature>
<dbReference type="PROSITE" id="PS00347">
    <property type="entry name" value="ZF_PARP_1"/>
    <property type="match status" value="1"/>
</dbReference>
<evidence type="ECO:0000259" key="35">
    <source>
        <dbReference type="PROSITE" id="PS50172"/>
    </source>
</evidence>
<dbReference type="EC" id="2.4.2.-" evidence="32"/>
<evidence type="ECO:0000256" key="28">
    <source>
        <dbReference type="ARBA" id="ARBA00033987"/>
    </source>
</evidence>
<dbReference type="InterPro" id="IPR036420">
    <property type="entry name" value="BRCT_dom_sf"/>
</dbReference>
<dbReference type="PROSITE" id="PS51060">
    <property type="entry name" value="PARP_ALPHA_HD"/>
    <property type="match status" value="1"/>
</dbReference>
<dbReference type="InterPro" id="IPR004102">
    <property type="entry name" value="Poly(ADP-ribose)pol_reg_dom"/>
</dbReference>
<evidence type="ECO:0000256" key="16">
    <source>
        <dbReference type="ARBA" id="ARBA00022771"/>
    </source>
</evidence>
<evidence type="ECO:0000256" key="30">
    <source>
        <dbReference type="ARBA" id="ARBA00048339"/>
    </source>
</evidence>
<dbReference type="Pfam" id="PF05406">
    <property type="entry name" value="WGR"/>
    <property type="match status" value="1"/>
</dbReference>
<evidence type="ECO:0000256" key="4">
    <source>
        <dbReference type="ARBA" id="ARBA00022454"/>
    </source>
</evidence>
<evidence type="ECO:0000256" key="7">
    <source>
        <dbReference type="ARBA" id="ARBA00022533"/>
    </source>
</evidence>
<feature type="region of interest" description="Disordered" evidence="33">
    <location>
        <begin position="39"/>
        <end position="161"/>
    </location>
</feature>
<dbReference type="Pfam" id="PF02877">
    <property type="entry name" value="PARP_reg"/>
    <property type="match status" value="1"/>
</dbReference>
<evidence type="ECO:0000259" key="34">
    <source>
        <dbReference type="PROSITE" id="PS50064"/>
    </source>
</evidence>
<dbReference type="CDD" id="cd08001">
    <property type="entry name" value="WGR_PARP1_like"/>
    <property type="match status" value="1"/>
</dbReference>
<dbReference type="Gene3D" id="3.90.228.10">
    <property type="match status" value="1"/>
</dbReference>
<keyword evidence="11" id="KW-0548">Nucleotidyltransferase</keyword>
<feature type="compositionally biased region" description="Low complexity" evidence="33">
    <location>
        <begin position="80"/>
        <end position="104"/>
    </location>
</feature>
<dbReference type="Pfam" id="PF00644">
    <property type="entry name" value="PARP"/>
    <property type="match status" value="1"/>
</dbReference>
<feature type="domain" description="PARP catalytic" evidence="36">
    <location>
        <begin position="1000"/>
        <end position="1226"/>
    </location>
</feature>
<evidence type="ECO:0000256" key="33">
    <source>
        <dbReference type="SAM" id="MobiDB-lite"/>
    </source>
</evidence>
<dbReference type="InterPro" id="IPR036930">
    <property type="entry name" value="WGR_dom_sf"/>
</dbReference>
<keyword evidence="8" id="KW-0399">Innate immunity</keyword>
<keyword evidence="14" id="KW-0227">DNA damage</keyword>
<keyword evidence="24" id="KW-0539">Nucleus</keyword>
<accession>A0ABI7WKR3</accession>
<keyword evidence="21" id="KW-0238">DNA-binding</keyword>
<dbReference type="SUPFAM" id="SSF52113">
    <property type="entry name" value="BRCT domain"/>
    <property type="match status" value="1"/>
</dbReference>
<evidence type="ECO:0000256" key="3">
    <source>
        <dbReference type="ARBA" id="ARBA00004604"/>
    </source>
</evidence>
<sequence>MTATSRGEEPTCQVRENTCEVNPCTRFAMRCWRRSAWAPALGDSPQGTGELLLAGEPGQSSRRKQASPSTPGTDGLEGGASSTPRPLPAASARRAGAAAGTGETPPLPPAEGARGGEVGGGVPRRRVRGGPAPRTRARRGVPEDARALAPPRGRVRGGRARGAASAVRRGAAEAAWSAAARGARAPAGSGERAAAGVGRGAGLPERRRRCAGTMAASSDKLYRVEYAKSGRASCKKCSESIPKDSLRMAIMVQSPMFDGKVPHWYHFSCFWKVGHSIRHPDVEVDGFSELRWDDQQKVKKTAEAGGVTGRGQDAGGGKAEKTLADFAAEYAKSSRSTCKGCMEKIEKGQIRLSKKMLDPEKPQLGMIDRWYHPDCFVKNREELGFRPEFSAGQLKGFGLLTPEDKETLKKQLPGVKSEGKRKGDEVDGMDEVAKKKSKKEKDKDSKLEKALKAQNELIWNIKDELKKACSTNDLKELLIFNKQQVPSGESAILDRVADGMVFGALLPCEECSGQLVFKSDAYYCTGDVTAWTKCMVKTQTPSRKEWVTPKEFREISYLKKLKIKKQDRIFPPETGAPAPAPPPSAASAPTGVNSSAPSDKPLSNMKILTLGKLSRNKDEMKAMIEKLGGKLTGTASKASLCISTKKEVEKMSKKMEEVREAGVRVVSEDFLQDASASTSSLQDLLSAHVLAPWGADVKAEPVEAAAPKGKSGVALPKKSKGPAKEEGVNKSEKRMKLTLKGGAAVDPDSGLEHSAHVLEKGGKVFSATLGLVDIVKGTNSYYKLQLLEDDKESRYWIFRSWGRVGTVIGSNKLEQVPSKDGAIEHFMKLYEEKTGNAWQAKTFTKFPKKFYPLEIDYGQDEEAVKKLTVNPGTKSKLPKPVQDLITMIFDVESMKKAMVEYEIDLQKMPLGKLSKRQIQAAYSILGEVQQAVSQGSSDSQILDLSNRFYTLIPHDFGMKKPPLLNNADSVQAKVEMLDNLLDIEVAYSLLRGGSDDSSKDPIDVNYEKLKTDIKVVDRDSEEAETIRKYVKNTHATTHNAYDLEVVDIFKIEREGESQRYKPFKQLRNRRLLWHGSRTTNFAGILSQGLRIAPPEAPVTGYMFGKGIYFADMVSKSANYCHTSQGDPIGLILLGEVALGNMYELKHAAHISKLPKGKHSVKGLGKTTPDPSASITMDGVEVPLGTGIPSGVNDTCLLYNEYIVYDVAQVNLKYLLKLKFNFKTSLW</sequence>
<comment type="catalytic activity">
    <reaction evidence="26">
        <text>L-aspartyl-[protein] + NAD(+) = 4-O-(ADP-D-ribosyl)-L-aspartyl-[protein] + nicotinamide</text>
        <dbReference type="Rhea" id="RHEA:54424"/>
        <dbReference type="Rhea" id="RHEA-COMP:9867"/>
        <dbReference type="Rhea" id="RHEA-COMP:13832"/>
        <dbReference type="ChEBI" id="CHEBI:17154"/>
        <dbReference type="ChEBI" id="CHEBI:29961"/>
        <dbReference type="ChEBI" id="CHEBI:57540"/>
        <dbReference type="ChEBI" id="CHEBI:138102"/>
    </reaction>
    <physiologicalReaction direction="left-to-right" evidence="26">
        <dbReference type="Rhea" id="RHEA:54425"/>
    </physiologicalReaction>
</comment>
<comment type="catalytic activity">
    <reaction evidence="29">
        <text>L-histidyl-[protein] + NAD(+) = N(tele)-(ADP-D-ribosyl)-L-histidyl-[protein] + nicotinamide + H(+)</text>
        <dbReference type="Rhea" id="RHEA:72071"/>
        <dbReference type="Rhea" id="RHEA-COMP:9745"/>
        <dbReference type="Rhea" id="RHEA-COMP:18085"/>
        <dbReference type="ChEBI" id="CHEBI:15378"/>
        <dbReference type="ChEBI" id="CHEBI:17154"/>
        <dbReference type="ChEBI" id="CHEBI:29979"/>
        <dbReference type="ChEBI" id="CHEBI:57540"/>
        <dbReference type="ChEBI" id="CHEBI:191398"/>
    </reaction>
    <physiologicalReaction direction="left-to-right" evidence="29">
        <dbReference type="Rhea" id="RHEA:72072"/>
    </physiologicalReaction>
</comment>
<evidence type="ECO:0000256" key="21">
    <source>
        <dbReference type="ARBA" id="ARBA00023125"/>
    </source>
</evidence>
<keyword evidence="40" id="KW-1185">Reference proteome</keyword>
<dbReference type="InterPro" id="IPR038650">
    <property type="entry name" value="PADR1_C_dom_sf"/>
</dbReference>
<dbReference type="PANTHER" id="PTHR10459:SF112">
    <property type="entry name" value="POLY [ADP-RIBOSE] POLYMERASE 1"/>
    <property type="match status" value="1"/>
</dbReference>
<feature type="compositionally biased region" description="Gly residues" evidence="33">
    <location>
        <begin position="113"/>
        <end position="122"/>
    </location>
</feature>
<comment type="subcellular location">
    <subcellularLocation>
        <location evidence="1">Chromosome</location>
    </subcellularLocation>
    <subcellularLocation>
        <location evidence="2">Cytoplasm</location>
        <location evidence="2">Cytosol</location>
    </subcellularLocation>
    <subcellularLocation>
        <location evidence="3">Nucleus</location>
        <location evidence="3">Nucleolus</location>
    </subcellularLocation>
</comment>
<dbReference type="SUPFAM" id="SSF47587">
    <property type="entry name" value="Domain of poly(ADP-ribose) polymerase"/>
    <property type="match status" value="1"/>
</dbReference>
<evidence type="ECO:0000256" key="25">
    <source>
        <dbReference type="ARBA" id="ARBA00024159"/>
    </source>
</evidence>
<dbReference type="InterPro" id="IPR050800">
    <property type="entry name" value="ARTD/PARP"/>
</dbReference>
<dbReference type="SUPFAM" id="SSF142921">
    <property type="entry name" value="WGR domain-like"/>
    <property type="match status" value="1"/>
</dbReference>
<dbReference type="SMART" id="SM00773">
    <property type="entry name" value="WGR"/>
    <property type="match status" value="1"/>
</dbReference>
<evidence type="ECO:0000256" key="10">
    <source>
        <dbReference type="ARBA" id="ARBA00022679"/>
    </source>
</evidence>
<keyword evidence="16" id="KW-0863">Zinc-finger</keyword>
<feature type="region of interest" description="Disordered" evidence="33">
    <location>
        <begin position="705"/>
        <end position="733"/>
    </location>
</feature>
<dbReference type="InterPro" id="IPR036616">
    <property type="entry name" value="Poly(ADP-ribose)pol_reg_dom_sf"/>
</dbReference>
<name>A0ABI7WKR3_FELCA</name>
<dbReference type="SMART" id="SM01336">
    <property type="entry name" value="zf-PARP"/>
    <property type="match status" value="2"/>
</dbReference>
<evidence type="ECO:0000256" key="22">
    <source>
        <dbReference type="ARBA" id="ARBA00023163"/>
    </source>
</evidence>
<gene>
    <name evidence="39" type="primary">PARP1</name>
</gene>
<dbReference type="PROSITE" id="PS50064">
    <property type="entry name" value="ZF_PARP_2"/>
    <property type="match status" value="2"/>
</dbReference>
<comment type="catalytic activity">
    <reaction evidence="28">
        <text>NAD(+) + (ADP-D-ribosyl)n-acceptor = nicotinamide + (ADP-D-ribosyl)n+1-acceptor + H(+).</text>
        <dbReference type="EC" id="2.4.2.30"/>
    </reaction>
</comment>
<evidence type="ECO:0000256" key="26">
    <source>
        <dbReference type="ARBA" id="ARBA00024164"/>
    </source>
</evidence>
<evidence type="ECO:0000256" key="27">
    <source>
        <dbReference type="ARBA" id="ARBA00024347"/>
    </source>
</evidence>
<dbReference type="InterPro" id="IPR049296">
    <property type="entry name" value="PARP1-like_PADR1_N"/>
</dbReference>
<dbReference type="CDD" id="cd17747">
    <property type="entry name" value="BRCT_PARP1"/>
    <property type="match status" value="1"/>
</dbReference>
<dbReference type="PANTHER" id="PTHR10459">
    <property type="entry name" value="DNA LIGASE"/>
    <property type="match status" value="1"/>
</dbReference>
<evidence type="ECO:0000256" key="24">
    <source>
        <dbReference type="ARBA" id="ARBA00023242"/>
    </source>
</evidence>
<evidence type="ECO:0000256" key="2">
    <source>
        <dbReference type="ARBA" id="ARBA00004514"/>
    </source>
</evidence>
<protein>
    <recommendedName>
        <fullName evidence="32">Poly [ADP-ribose] polymerase</fullName>
        <shortName evidence="32">PARP</shortName>
        <ecNumber evidence="32">2.4.2.-</ecNumber>
    </recommendedName>
</protein>
<reference evidence="39 40" key="1">
    <citation type="submission" date="2021-02" db="EMBL/GenBank/DDBJ databases">
        <title>Safari Cat Assemblies.</title>
        <authorList>
            <person name="Bredemeyer K.R."/>
            <person name="Murphy W.J."/>
        </authorList>
    </citation>
    <scope>NUCLEOTIDE SEQUENCE [LARGE SCALE GENOMIC DNA]</scope>
</reference>
<evidence type="ECO:0000256" key="31">
    <source>
        <dbReference type="ARBA" id="ARBA00048575"/>
    </source>
</evidence>
<evidence type="ECO:0000256" key="6">
    <source>
        <dbReference type="ARBA" id="ARBA00022499"/>
    </source>
</evidence>
<evidence type="ECO:0000256" key="8">
    <source>
        <dbReference type="ARBA" id="ARBA00022588"/>
    </source>
</evidence>
<keyword evidence="4" id="KW-0158">Chromosome</keyword>
<dbReference type="PROSITE" id="PS52007">
    <property type="entry name" value="PADR1"/>
    <property type="match status" value="1"/>
</dbReference>
<evidence type="ECO:0000256" key="5">
    <source>
        <dbReference type="ARBA" id="ARBA00022490"/>
    </source>
</evidence>
<feature type="domain" description="WGR" evidence="38">
    <location>
        <begin position="754"/>
        <end position="850"/>
    </location>
</feature>
<dbReference type="PROSITE" id="PS51977">
    <property type="entry name" value="WGR"/>
    <property type="match status" value="1"/>
</dbReference>
<dbReference type="InterPro" id="IPR001510">
    <property type="entry name" value="Znf_PARP"/>
</dbReference>
<evidence type="ECO:0000256" key="9">
    <source>
        <dbReference type="ARBA" id="ARBA00022676"/>
    </source>
</evidence>
<dbReference type="InterPro" id="IPR001357">
    <property type="entry name" value="BRCT_dom"/>
</dbReference>
<feature type="region of interest" description="Disordered" evidence="33">
    <location>
        <begin position="408"/>
        <end position="447"/>
    </location>
</feature>
<proteinExistence type="inferred from homology"/>
<evidence type="ECO:0000256" key="14">
    <source>
        <dbReference type="ARBA" id="ARBA00022763"/>
    </source>
</evidence>
<dbReference type="Gene3D" id="1.20.142.10">
    <property type="entry name" value="Poly(ADP-ribose) polymerase, regulatory domain"/>
    <property type="match status" value="1"/>
</dbReference>
<feature type="domain" description="BRCT" evidence="35">
    <location>
        <begin position="597"/>
        <end position="673"/>
    </location>
</feature>
<organism evidence="39 40">
    <name type="scientific">Felis catus</name>
    <name type="common">Cat</name>
    <name type="synonym">Felis silvestris catus</name>
    <dbReference type="NCBI Taxonomy" id="9685"/>
    <lineage>
        <taxon>Eukaryota</taxon>
        <taxon>Metazoa</taxon>
        <taxon>Chordata</taxon>
        <taxon>Craniata</taxon>
        <taxon>Vertebrata</taxon>
        <taxon>Euteleostomi</taxon>
        <taxon>Mammalia</taxon>
        <taxon>Eutheria</taxon>
        <taxon>Laurasiatheria</taxon>
        <taxon>Carnivora</taxon>
        <taxon>Feliformia</taxon>
        <taxon>Felidae</taxon>
        <taxon>Felinae</taxon>
        <taxon>Felis</taxon>
    </lineage>
</organism>
<dbReference type="CDD" id="cd01437">
    <property type="entry name" value="parp_like"/>
    <property type="match status" value="1"/>
</dbReference>
<reference evidence="39" key="2">
    <citation type="submission" date="2025-08" db="UniProtKB">
        <authorList>
            <consortium name="Ensembl"/>
        </authorList>
    </citation>
    <scope>IDENTIFICATION</scope>
    <source>
        <strain evidence="39">breed Abyssinian</strain>
    </source>
</reference>
<dbReference type="SMART" id="SM00292">
    <property type="entry name" value="BRCT"/>
    <property type="match status" value="1"/>
</dbReference>
<feature type="compositionally biased region" description="Basic and acidic residues" evidence="33">
    <location>
        <begin position="417"/>
        <end position="447"/>
    </location>
</feature>
<dbReference type="Proteomes" id="UP000823872">
    <property type="component" value="Chromosome F1"/>
</dbReference>
<evidence type="ECO:0000313" key="40">
    <source>
        <dbReference type="Proteomes" id="UP000823872"/>
    </source>
</evidence>
<evidence type="ECO:0000256" key="23">
    <source>
        <dbReference type="ARBA" id="ARBA00023204"/>
    </source>
</evidence>
<evidence type="ECO:0000256" key="32">
    <source>
        <dbReference type="RuleBase" id="RU362114"/>
    </source>
</evidence>
<keyword evidence="9 32" id="KW-0328">Glycosyltransferase</keyword>
<feature type="domain" description="PARP alpha-helical" evidence="37">
    <location>
        <begin position="874"/>
        <end position="991"/>
    </location>
</feature>
<evidence type="ECO:0000259" key="37">
    <source>
        <dbReference type="PROSITE" id="PS51060"/>
    </source>
</evidence>
<dbReference type="SUPFAM" id="SSF56399">
    <property type="entry name" value="ADP-ribosylation"/>
    <property type="match status" value="1"/>
</dbReference>
<keyword evidence="6" id="KW-1017">Isopeptide bond</keyword>
<evidence type="ECO:0000256" key="13">
    <source>
        <dbReference type="ARBA" id="ARBA00022737"/>
    </source>
</evidence>
<dbReference type="Ensembl" id="ENSFCTT00005016036.1">
    <property type="protein sequence ID" value="ENSFCTP00005010896.1"/>
    <property type="gene ID" value="ENSFCTG00005005735.1"/>
</dbReference>
<evidence type="ECO:0000256" key="12">
    <source>
        <dbReference type="ARBA" id="ARBA00022723"/>
    </source>
</evidence>
<feature type="domain" description="PARP-type" evidence="34">
    <location>
        <begin position="222"/>
        <end position="306"/>
    </location>
</feature>